<proteinExistence type="predicted"/>
<keyword evidence="3" id="KW-1185">Reference proteome</keyword>
<organism evidence="2 3">
    <name type="scientific">Pleurodeles waltl</name>
    <name type="common">Iberian ribbed newt</name>
    <dbReference type="NCBI Taxonomy" id="8319"/>
    <lineage>
        <taxon>Eukaryota</taxon>
        <taxon>Metazoa</taxon>
        <taxon>Chordata</taxon>
        <taxon>Craniata</taxon>
        <taxon>Vertebrata</taxon>
        <taxon>Euteleostomi</taxon>
        <taxon>Amphibia</taxon>
        <taxon>Batrachia</taxon>
        <taxon>Caudata</taxon>
        <taxon>Salamandroidea</taxon>
        <taxon>Salamandridae</taxon>
        <taxon>Pleurodelinae</taxon>
        <taxon>Pleurodeles</taxon>
    </lineage>
</organism>
<comment type="caution">
    <text evidence="2">The sequence shown here is derived from an EMBL/GenBank/DDBJ whole genome shotgun (WGS) entry which is preliminary data.</text>
</comment>
<evidence type="ECO:0000313" key="3">
    <source>
        <dbReference type="Proteomes" id="UP001066276"/>
    </source>
</evidence>
<sequence>MDGAERLGAARSLPVSQRRPEPPELYPCPKESFLVRDDARIGDAAGNKDKDSDPLLVPARPSPQHSETQRR</sequence>
<dbReference type="EMBL" id="JANPWB010000014">
    <property type="protein sequence ID" value="KAJ1097925.1"/>
    <property type="molecule type" value="Genomic_DNA"/>
</dbReference>
<accession>A0AAV7MCS8</accession>
<evidence type="ECO:0000313" key="2">
    <source>
        <dbReference type="EMBL" id="KAJ1097925.1"/>
    </source>
</evidence>
<feature type="compositionally biased region" description="Basic and acidic residues" evidence="1">
    <location>
        <begin position="33"/>
        <end position="53"/>
    </location>
</feature>
<name>A0AAV7MCS8_PLEWA</name>
<feature type="region of interest" description="Disordered" evidence="1">
    <location>
        <begin position="1"/>
        <end position="71"/>
    </location>
</feature>
<gene>
    <name evidence="2" type="ORF">NDU88_003041</name>
</gene>
<dbReference type="Proteomes" id="UP001066276">
    <property type="component" value="Chromosome 10"/>
</dbReference>
<protein>
    <submittedName>
        <fullName evidence="2">Uncharacterized protein</fullName>
    </submittedName>
</protein>
<dbReference type="AlphaFoldDB" id="A0AAV7MCS8"/>
<reference evidence="2" key="1">
    <citation type="journal article" date="2022" name="bioRxiv">
        <title>Sequencing and chromosome-scale assembly of the giantPleurodeles waltlgenome.</title>
        <authorList>
            <person name="Brown T."/>
            <person name="Elewa A."/>
            <person name="Iarovenko S."/>
            <person name="Subramanian E."/>
            <person name="Araus A.J."/>
            <person name="Petzold A."/>
            <person name="Susuki M."/>
            <person name="Suzuki K.-i.T."/>
            <person name="Hayashi T."/>
            <person name="Toyoda A."/>
            <person name="Oliveira C."/>
            <person name="Osipova E."/>
            <person name="Leigh N.D."/>
            <person name="Simon A."/>
            <person name="Yun M.H."/>
        </authorList>
    </citation>
    <scope>NUCLEOTIDE SEQUENCE</scope>
    <source>
        <strain evidence="2">20211129_DDA</strain>
        <tissue evidence="2">Liver</tissue>
    </source>
</reference>
<evidence type="ECO:0000256" key="1">
    <source>
        <dbReference type="SAM" id="MobiDB-lite"/>
    </source>
</evidence>